<comment type="catalytic activity">
    <reaction evidence="9">
        <text>L-seryl-[protein] + ATP = O-phospho-L-seryl-[protein] + ADP + H(+)</text>
        <dbReference type="Rhea" id="RHEA:17989"/>
        <dbReference type="Rhea" id="RHEA-COMP:9863"/>
        <dbReference type="Rhea" id="RHEA-COMP:11604"/>
        <dbReference type="ChEBI" id="CHEBI:15378"/>
        <dbReference type="ChEBI" id="CHEBI:29999"/>
        <dbReference type="ChEBI" id="CHEBI:30616"/>
        <dbReference type="ChEBI" id="CHEBI:83421"/>
        <dbReference type="ChEBI" id="CHEBI:456216"/>
        <dbReference type="EC" id="2.7.11.1"/>
    </reaction>
</comment>
<evidence type="ECO:0000256" key="7">
    <source>
        <dbReference type="ARBA" id="ARBA00022840"/>
    </source>
</evidence>
<dbReference type="InterPro" id="IPR000719">
    <property type="entry name" value="Prot_kinase_dom"/>
</dbReference>
<dbReference type="Proteomes" id="UP000502823">
    <property type="component" value="Unassembled WGS sequence"/>
</dbReference>
<evidence type="ECO:0000313" key="13">
    <source>
        <dbReference type="EMBL" id="GFG33971.1"/>
    </source>
</evidence>
<dbReference type="GO" id="GO:0004674">
    <property type="term" value="F:protein serine/threonine kinase activity"/>
    <property type="evidence" value="ECO:0007669"/>
    <property type="project" value="UniProtKB-KW"/>
</dbReference>
<keyword evidence="14" id="KW-1185">Reference proteome</keyword>
<feature type="domain" description="Protein kinase" evidence="12">
    <location>
        <begin position="1"/>
        <end position="250"/>
    </location>
</feature>
<keyword evidence="3" id="KW-0597">Phosphoprotein</keyword>
<dbReference type="Gene3D" id="3.30.200.20">
    <property type="entry name" value="Phosphorylase Kinase, domain 1"/>
    <property type="match status" value="1"/>
</dbReference>
<gene>
    <name evidence="13" type="ORF">Cfor_07520</name>
</gene>
<evidence type="ECO:0000313" key="14">
    <source>
        <dbReference type="Proteomes" id="UP000502823"/>
    </source>
</evidence>
<dbReference type="InParanoid" id="A0A6L2PN04"/>
<feature type="compositionally biased region" description="Polar residues" evidence="11">
    <location>
        <begin position="290"/>
        <end position="303"/>
    </location>
</feature>
<dbReference type="PROSITE" id="PS50011">
    <property type="entry name" value="PROTEIN_KINASE_DOM"/>
    <property type="match status" value="1"/>
</dbReference>
<dbReference type="PANTHER" id="PTHR24342:SF12">
    <property type="entry name" value="DEATH-ASSOCIATED PROTEIN KINASE RELATED"/>
    <property type="match status" value="1"/>
</dbReference>
<dbReference type="GO" id="GO:0005524">
    <property type="term" value="F:ATP binding"/>
    <property type="evidence" value="ECO:0007669"/>
    <property type="project" value="UniProtKB-KW"/>
</dbReference>
<dbReference type="GO" id="GO:0035556">
    <property type="term" value="P:intracellular signal transduction"/>
    <property type="evidence" value="ECO:0007669"/>
    <property type="project" value="TreeGrafter"/>
</dbReference>
<dbReference type="Gene3D" id="1.10.510.10">
    <property type="entry name" value="Transferase(Phosphotransferase) domain 1"/>
    <property type="match status" value="1"/>
</dbReference>
<accession>A0A6L2PN04</accession>
<name>A0A6L2PN04_COPFO</name>
<evidence type="ECO:0000256" key="6">
    <source>
        <dbReference type="ARBA" id="ARBA00022777"/>
    </source>
</evidence>
<proteinExistence type="inferred from homology"/>
<feature type="region of interest" description="Disordered" evidence="11">
    <location>
        <begin position="270"/>
        <end position="324"/>
    </location>
</feature>
<dbReference type="GO" id="GO:0005634">
    <property type="term" value="C:nucleus"/>
    <property type="evidence" value="ECO:0007669"/>
    <property type="project" value="TreeGrafter"/>
</dbReference>
<keyword evidence="5" id="KW-0547">Nucleotide-binding</keyword>
<keyword evidence="2" id="KW-0723">Serine/threonine-protein kinase</keyword>
<dbReference type="EMBL" id="BLKM01011693">
    <property type="protein sequence ID" value="GFG33971.1"/>
    <property type="molecule type" value="Genomic_DNA"/>
</dbReference>
<dbReference type="PANTHER" id="PTHR24342">
    <property type="entry name" value="SERINE/THREONINE-PROTEIN KINASE 17"/>
    <property type="match status" value="1"/>
</dbReference>
<dbReference type="InterPro" id="IPR011009">
    <property type="entry name" value="Kinase-like_dom_sf"/>
</dbReference>
<evidence type="ECO:0000256" key="2">
    <source>
        <dbReference type="ARBA" id="ARBA00022527"/>
    </source>
</evidence>
<feature type="compositionally biased region" description="Basic and acidic residues" evidence="11">
    <location>
        <begin position="278"/>
        <end position="289"/>
    </location>
</feature>
<dbReference type="SMART" id="SM00220">
    <property type="entry name" value="S_TKc"/>
    <property type="match status" value="1"/>
</dbReference>
<dbReference type="GO" id="GO:0043065">
    <property type="term" value="P:positive regulation of apoptotic process"/>
    <property type="evidence" value="ECO:0007669"/>
    <property type="project" value="TreeGrafter"/>
</dbReference>
<feature type="region of interest" description="Disordered" evidence="11">
    <location>
        <begin position="340"/>
        <end position="377"/>
    </location>
</feature>
<dbReference type="EC" id="2.7.11.1" evidence="1"/>
<evidence type="ECO:0000256" key="11">
    <source>
        <dbReference type="SAM" id="MobiDB-lite"/>
    </source>
</evidence>
<keyword evidence="4" id="KW-0808">Transferase</keyword>
<dbReference type="OrthoDB" id="74764at2759"/>
<dbReference type="PROSITE" id="PS00108">
    <property type="entry name" value="PROTEIN_KINASE_ST"/>
    <property type="match status" value="1"/>
</dbReference>
<evidence type="ECO:0000256" key="5">
    <source>
        <dbReference type="ARBA" id="ARBA00022741"/>
    </source>
</evidence>
<evidence type="ECO:0000256" key="9">
    <source>
        <dbReference type="ARBA" id="ARBA00048679"/>
    </source>
</evidence>
<evidence type="ECO:0000256" key="3">
    <source>
        <dbReference type="ARBA" id="ARBA00022553"/>
    </source>
</evidence>
<evidence type="ECO:0000256" key="10">
    <source>
        <dbReference type="ARBA" id="ARBA00060827"/>
    </source>
</evidence>
<dbReference type="SUPFAM" id="SSF56112">
    <property type="entry name" value="Protein kinase-like (PK-like)"/>
    <property type="match status" value="1"/>
</dbReference>
<dbReference type="AlphaFoldDB" id="A0A6L2PN04"/>
<evidence type="ECO:0000259" key="12">
    <source>
        <dbReference type="PROSITE" id="PS50011"/>
    </source>
</evidence>
<comment type="similarity">
    <text evidence="10">Belongs to the protein kinase superfamily. CAMK Ser/Thr protein kinase family. DAP kinase subfamily.</text>
</comment>
<evidence type="ECO:0000256" key="8">
    <source>
        <dbReference type="ARBA" id="ARBA00047899"/>
    </source>
</evidence>
<keyword evidence="7" id="KW-0067">ATP-binding</keyword>
<feature type="non-terminal residue" evidence="13">
    <location>
        <position position="1"/>
    </location>
</feature>
<sequence>GKFAAVRKCTHKGTGVEYAAKFIRKRRRAMDQRQDILHEVAVLKIAADSVRIVRLHDVYETPTEMALILELAAGGELQRVLDAEEGLQEEHASKVMRQILEGLSHLHNNNIAHLDLKPQNLLLTGAYPDCDIKLCDFGISRVIQSGVEVREILGTPDYVAPEILSYEPISLATDIWSVGVLAYVLLSGYSPFAGDTKQETFCNISQCCLSFPDELFGGVSSAAKDFIQSTLVKDPSNRLTCHQCLEHPWLSGKMSVVEKILSSCQANSEATFSSDNPARSKSDHSESTDIRSSVANGSVQCHNSETDRVSGTDRSCGVSNRSRCEKDGVLDSKGMSALYSTQNYGTDVTDRSHEADSEENEELPVQKRPKNSLEDRQSISYPPVGSCLSCSQCGMQCCQHHAASTTPKLLHIPQRHHHSGINTTPVEIIVDRGITC</sequence>
<dbReference type="InterPro" id="IPR008271">
    <property type="entry name" value="Ser/Thr_kinase_AS"/>
</dbReference>
<comment type="caution">
    <text evidence="13">The sequence shown here is derived from an EMBL/GenBank/DDBJ whole genome shotgun (WGS) entry which is preliminary data.</text>
</comment>
<comment type="catalytic activity">
    <reaction evidence="8">
        <text>L-threonyl-[protein] + ATP = O-phospho-L-threonyl-[protein] + ADP + H(+)</text>
        <dbReference type="Rhea" id="RHEA:46608"/>
        <dbReference type="Rhea" id="RHEA-COMP:11060"/>
        <dbReference type="Rhea" id="RHEA-COMP:11605"/>
        <dbReference type="ChEBI" id="CHEBI:15378"/>
        <dbReference type="ChEBI" id="CHEBI:30013"/>
        <dbReference type="ChEBI" id="CHEBI:30616"/>
        <dbReference type="ChEBI" id="CHEBI:61977"/>
        <dbReference type="ChEBI" id="CHEBI:456216"/>
        <dbReference type="EC" id="2.7.11.1"/>
    </reaction>
</comment>
<evidence type="ECO:0000256" key="1">
    <source>
        <dbReference type="ARBA" id="ARBA00012513"/>
    </source>
</evidence>
<evidence type="ECO:0000256" key="4">
    <source>
        <dbReference type="ARBA" id="ARBA00022679"/>
    </source>
</evidence>
<organism evidence="13 14">
    <name type="scientific">Coptotermes formosanus</name>
    <name type="common">Formosan subterranean termite</name>
    <dbReference type="NCBI Taxonomy" id="36987"/>
    <lineage>
        <taxon>Eukaryota</taxon>
        <taxon>Metazoa</taxon>
        <taxon>Ecdysozoa</taxon>
        <taxon>Arthropoda</taxon>
        <taxon>Hexapoda</taxon>
        <taxon>Insecta</taxon>
        <taxon>Pterygota</taxon>
        <taxon>Neoptera</taxon>
        <taxon>Polyneoptera</taxon>
        <taxon>Dictyoptera</taxon>
        <taxon>Blattodea</taxon>
        <taxon>Blattoidea</taxon>
        <taxon>Termitoidae</taxon>
        <taxon>Rhinotermitidae</taxon>
        <taxon>Coptotermes</taxon>
    </lineage>
</organism>
<dbReference type="FunFam" id="3.30.200.20:FF:000175">
    <property type="entry name" value="Serine/threonine-protein kinase 17B"/>
    <property type="match status" value="1"/>
</dbReference>
<keyword evidence="6" id="KW-0418">Kinase</keyword>
<dbReference type="Pfam" id="PF00069">
    <property type="entry name" value="Pkinase"/>
    <property type="match status" value="1"/>
</dbReference>
<reference evidence="14" key="1">
    <citation type="submission" date="2020-01" db="EMBL/GenBank/DDBJ databases">
        <title>Draft genome sequence of the Termite Coptotermes fromosanus.</title>
        <authorList>
            <person name="Itakura S."/>
            <person name="Yosikawa Y."/>
            <person name="Umezawa K."/>
        </authorList>
    </citation>
    <scope>NUCLEOTIDE SEQUENCE [LARGE SCALE GENOMIC DNA]</scope>
</reference>
<protein>
    <recommendedName>
        <fullName evidence="1">non-specific serine/threonine protein kinase</fullName>
        <ecNumber evidence="1">2.7.11.1</ecNumber>
    </recommendedName>
</protein>